<evidence type="ECO:0008006" key="4">
    <source>
        <dbReference type="Google" id="ProtNLM"/>
    </source>
</evidence>
<keyword evidence="3" id="KW-1185">Reference proteome</keyword>
<gene>
    <name evidence="2" type="ORF">DLJ48_04210</name>
</gene>
<sequence>MNKLLSMIFALTGTFGISAGAAKAVYPILVAAFSRGSITLGRAIALTAATGVGALIAATVIGFGGMYISKKLKAGKGATIAW</sequence>
<dbReference type="RefSeq" id="WP_128686198.1">
    <property type="nucleotide sequence ID" value="NZ_CP029684.2"/>
</dbReference>
<organism evidence="2 3">
    <name type="scientific">Oenococcus sicerae</name>
    <dbReference type="NCBI Taxonomy" id="2203724"/>
    <lineage>
        <taxon>Bacteria</taxon>
        <taxon>Bacillati</taxon>
        <taxon>Bacillota</taxon>
        <taxon>Bacilli</taxon>
        <taxon>Lactobacillales</taxon>
        <taxon>Lactobacillaceae</taxon>
        <taxon>Oenococcus</taxon>
    </lineage>
</organism>
<name>A0ABX5QLZ9_9LACO</name>
<dbReference type="Proteomes" id="UP000286907">
    <property type="component" value="Chromosome"/>
</dbReference>
<protein>
    <recommendedName>
        <fullName evidence="4">Circular bacteriocin, circularin A/uberolysin family</fullName>
    </recommendedName>
</protein>
<reference evidence="2 3" key="1">
    <citation type="journal article" date="2019" name="Syst. Appl. Microbiol.">
        <title>Oenococcus sicerae sp. nov., isolated from French cider.</title>
        <authorList>
            <person name="Cousin F.J."/>
            <person name="Le Guellec R."/>
            <person name="Chagnot C."/>
            <person name="Goux D."/>
            <person name="Dalmasso M."/>
            <person name="Laplace J.M."/>
            <person name="Cretenet M."/>
        </authorList>
    </citation>
    <scope>NUCLEOTIDE SEQUENCE [LARGE SCALE GENOMIC DNA]</scope>
    <source>
        <strain evidence="2 3">UCMA 15228</strain>
    </source>
</reference>
<keyword evidence="1" id="KW-1133">Transmembrane helix</keyword>
<evidence type="ECO:0000313" key="2">
    <source>
        <dbReference type="EMBL" id="QAS69779.1"/>
    </source>
</evidence>
<keyword evidence="1" id="KW-0812">Transmembrane</keyword>
<evidence type="ECO:0000256" key="1">
    <source>
        <dbReference type="SAM" id="Phobius"/>
    </source>
</evidence>
<feature type="transmembrane region" description="Helical" evidence="1">
    <location>
        <begin position="44"/>
        <end position="68"/>
    </location>
</feature>
<proteinExistence type="predicted"/>
<accession>A0ABX5QLZ9</accession>
<evidence type="ECO:0000313" key="3">
    <source>
        <dbReference type="Proteomes" id="UP000286907"/>
    </source>
</evidence>
<dbReference type="EMBL" id="CP029684">
    <property type="protein sequence ID" value="QAS69779.1"/>
    <property type="molecule type" value="Genomic_DNA"/>
</dbReference>
<keyword evidence="1" id="KW-0472">Membrane</keyword>